<keyword evidence="2" id="KW-1185">Reference proteome</keyword>
<evidence type="ECO:0000313" key="1">
    <source>
        <dbReference type="EMBL" id="ONI44448.1"/>
    </source>
</evidence>
<dbReference type="EMBL" id="LJHD01000107">
    <property type="protein sequence ID" value="ONI44448.1"/>
    <property type="molecule type" value="Genomic_DNA"/>
</dbReference>
<organism evidence="1 2">
    <name type="scientific">Candidatus Epulonipiscium fishelsonii</name>
    <dbReference type="NCBI Taxonomy" id="77094"/>
    <lineage>
        <taxon>Bacteria</taxon>
        <taxon>Bacillati</taxon>
        <taxon>Bacillota</taxon>
        <taxon>Clostridia</taxon>
        <taxon>Lachnospirales</taxon>
        <taxon>Lachnospiraceae</taxon>
        <taxon>Candidatus Epulonipiscium</taxon>
    </lineage>
</organism>
<dbReference type="Proteomes" id="UP000188637">
    <property type="component" value="Unassembled WGS sequence"/>
</dbReference>
<name>A0ACC8XI99_9FIRM</name>
<proteinExistence type="predicted"/>
<protein>
    <submittedName>
        <fullName evidence="1">Uncharacterized protein</fullName>
    </submittedName>
</protein>
<comment type="caution">
    <text evidence="1">The sequence shown here is derived from an EMBL/GenBank/DDBJ whole genome shotgun (WGS) entry which is preliminary data.</text>
</comment>
<gene>
    <name evidence="1" type="ORF">AN640_05535</name>
</gene>
<accession>A0ACC8XI99</accession>
<sequence>MLEDLQLKNLLELAPTFINFIFPTIHRTKKILQAHDLKETHFKTLMFIKFNPNSTMSQISKKMQLEKGGFTPIVNKLLVSNFIEKITGEDDKRKSYLVLTEKGLSFTEQIKNEHSNYLENKLKNLSVSEQKLFHSVVEVLITLCQKAEHP</sequence>
<reference evidence="1" key="1">
    <citation type="submission" date="2016-08" db="EMBL/GenBank/DDBJ databases">
        <authorList>
            <person name="Ngugi D.K."/>
            <person name="Miyake S."/>
            <person name="Stingl U."/>
        </authorList>
    </citation>
    <scope>NUCLEOTIDE SEQUENCE</scope>
    <source>
        <strain evidence="1">SCG-D08WGA-EpuloA1</strain>
    </source>
</reference>
<evidence type="ECO:0000313" key="2">
    <source>
        <dbReference type="Proteomes" id="UP000188637"/>
    </source>
</evidence>